<evidence type="ECO:0000313" key="3">
    <source>
        <dbReference type="Proteomes" id="UP000626656"/>
    </source>
</evidence>
<accession>A0ABN7G843</accession>
<sequence length="50" mass="5831">MLNQKNHYSNYPNPKIEPSKPKPKPKPTSKPKKLTPFKPCTYQGQVNFFL</sequence>
<name>A0ABN7G843_9GAMM</name>
<proteinExistence type="predicted"/>
<feature type="region of interest" description="Disordered" evidence="1">
    <location>
        <begin position="1"/>
        <end position="38"/>
    </location>
</feature>
<gene>
    <name evidence="2" type="ORF">AZO1586I_145</name>
</gene>
<protein>
    <submittedName>
        <fullName evidence="2">Uncharacterized protein</fullName>
    </submittedName>
</protein>
<feature type="compositionally biased region" description="Basic residues" evidence="1">
    <location>
        <begin position="21"/>
        <end position="35"/>
    </location>
</feature>
<organism evidence="2 3">
    <name type="scientific">Bathymodiolus thermophilus thioautotrophic gill symbiont</name>
    <dbReference type="NCBI Taxonomy" id="2360"/>
    <lineage>
        <taxon>Bacteria</taxon>
        <taxon>Pseudomonadati</taxon>
        <taxon>Pseudomonadota</taxon>
        <taxon>Gammaproteobacteria</taxon>
        <taxon>sulfur-oxidizing symbionts</taxon>
    </lineage>
</organism>
<comment type="caution">
    <text evidence="2">The sequence shown here is derived from an EMBL/GenBank/DDBJ whole genome shotgun (WGS) entry which is preliminary data.</text>
</comment>
<dbReference type="Proteomes" id="UP000626656">
    <property type="component" value="Unassembled WGS sequence"/>
</dbReference>
<evidence type="ECO:0000256" key="1">
    <source>
        <dbReference type="SAM" id="MobiDB-lite"/>
    </source>
</evidence>
<feature type="compositionally biased region" description="Polar residues" evidence="1">
    <location>
        <begin position="1"/>
        <end position="11"/>
    </location>
</feature>
<keyword evidence="3" id="KW-1185">Reference proteome</keyword>
<evidence type="ECO:0000313" key="2">
    <source>
        <dbReference type="EMBL" id="CAB5497270.1"/>
    </source>
</evidence>
<reference evidence="2 3" key="1">
    <citation type="submission" date="2020-05" db="EMBL/GenBank/DDBJ databases">
        <authorList>
            <person name="Petersen J."/>
            <person name="Sayavedra L."/>
        </authorList>
    </citation>
    <scope>NUCLEOTIDE SEQUENCE [LARGE SCALE GENOMIC DNA]</scope>
    <source>
        <strain evidence="2">B azoricus SOX ET2 1586I</strain>
    </source>
</reference>
<dbReference type="EMBL" id="CAHJWF010000038">
    <property type="protein sequence ID" value="CAB5497270.1"/>
    <property type="molecule type" value="Genomic_DNA"/>
</dbReference>